<proteinExistence type="predicted"/>
<keyword evidence="2" id="KW-1185">Reference proteome</keyword>
<dbReference type="KEGG" id="rgu:A4W93_26030"/>
<reference evidence="1 2" key="1">
    <citation type="submission" date="2016-04" db="EMBL/GenBank/DDBJ databases">
        <title>Complete genome sequence of natural rubber-degrading, novel Gram-negative bacterium, Rhizobacter gummiphilus strain NS21.</title>
        <authorList>
            <person name="Tabata M."/>
            <person name="Kasai D."/>
            <person name="Fukuda M."/>
        </authorList>
    </citation>
    <scope>NUCLEOTIDE SEQUENCE [LARGE SCALE GENOMIC DNA]</scope>
    <source>
        <strain evidence="1 2">NS21</strain>
    </source>
</reference>
<evidence type="ECO:0000313" key="1">
    <source>
        <dbReference type="EMBL" id="ARN23080.1"/>
    </source>
</evidence>
<evidence type="ECO:0008006" key="3">
    <source>
        <dbReference type="Google" id="ProtNLM"/>
    </source>
</evidence>
<dbReference type="STRING" id="946333.A4W93_26030"/>
<gene>
    <name evidence="1" type="ORF">A4W93_26030</name>
</gene>
<dbReference type="EMBL" id="CP015118">
    <property type="protein sequence ID" value="ARN23080.1"/>
    <property type="molecule type" value="Genomic_DNA"/>
</dbReference>
<sequence>MVWIVLLAAAGCSPTYDWREARPAGTGALAMFPCKPKAETRSVTLLGDAAPMTMVACETGGATFGLAMVELSDASRSPAAVAALRDAQAGNFAAEAKVAKSVAIPGADARPDMLRYRLEGRLPDGEAVSQHLVYFARGARVYQAAVLARNAPAEVVDTFFEGIRLLP</sequence>
<protein>
    <recommendedName>
        <fullName evidence="3">Transmembrane protein</fullName>
    </recommendedName>
</protein>
<dbReference type="Proteomes" id="UP000193427">
    <property type="component" value="Chromosome"/>
</dbReference>
<evidence type="ECO:0000313" key="2">
    <source>
        <dbReference type="Proteomes" id="UP000193427"/>
    </source>
</evidence>
<name>A0A1W6LFT7_9BURK</name>
<accession>A0A1W6LFT7</accession>
<organism evidence="1 2">
    <name type="scientific">Piscinibacter gummiphilus</name>
    <dbReference type="NCBI Taxonomy" id="946333"/>
    <lineage>
        <taxon>Bacteria</taxon>
        <taxon>Pseudomonadati</taxon>
        <taxon>Pseudomonadota</taxon>
        <taxon>Betaproteobacteria</taxon>
        <taxon>Burkholderiales</taxon>
        <taxon>Sphaerotilaceae</taxon>
        <taxon>Piscinibacter</taxon>
    </lineage>
</organism>
<dbReference type="AlphaFoldDB" id="A0A1W6LFT7"/>